<dbReference type="AlphaFoldDB" id="A0A1D6JSA4"/>
<organism evidence="1">
    <name type="scientific">Zea mays</name>
    <name type="common">Maize</name>
    <dbReference type="NCBI Taxonomy" id="4577"/>
    <lineage>
        <taxon>Eukaryota</taxon>
        <taxon>Viridiplantae</taxon>
        <taxon>Streptophyta</taxon>
        <taxon>Embryophyta</taxon>
        <taxon>Tracheophyta</taxon>
        <taxon>Spermatophyta</taxon>
        <taxon>Magnoliopsida</taxon>
        <taxon>Liliopsida</taxon>
        <taxon>Poales</taxon>
        <taxon>Poaceae</taxon>
        <taxon>PACMAD clade</taxon>
        <taxon>Panicoideae</taxon>
        <taxon>Andropogonodae</taxon>
        <taxon>Andropogoneae</taxon>
        <taxon>Tripsacinae</taxon>
        <taxon>Zea</taxon>
    </lineage>
</organism>
<gene>
    <name evidence="1" type="ORF">ZEAMMB73_Zm00001d028128</name>
</gene>
<dbReference type="EMBL" id="CM007647">
    <property type="protein sequence ID" value="ONL94795.1"/>
    <property type="molecule type" value="Genomic_DNA"/>
</dbReference>
<dbReference type="EMBL" id="CM007647">
    <property type="protein sequence ID" value="ONL94785.1"/>
    <property type="molecule type" value="Genomic_DNA"/>
</dbReference>
<evidence type="ECO:0000313" key="1">
    <source>
        <dbReference type="EMBL" id="ONL94795.1"/>
    </source>
</evidence>
<protein>
    <submittedName>
        <fullName evidence="1">DNA glycosylase superfamily protein</fullName>
    </submittedName>
</protein>
<proteinExistence type="predicted"/>
<sequence length="68" mass="7984">MDVFGRKKCILHFPTKISYIFQCNNLPIQPERFLFCGLQIGRNCGHLLRKNCFLLGEWKIPPCFIGLR</sequence>
<accession>A0A1D6JSA4</accession>
<reference evidence="1" key="1">
    <citation type="submission" date="2015-12" db="EMBL/GenBank/DDBJ databases">
        <title>Update maize B73 reference genome by single molecule sequencing technologies.</title>
        <authorList>
            <consortium name="Maize Genome Sequencing Project"/>
            <person name="Ware D."/>
        </authorList>
    </citation>
    <scope>NUCLEOTIDE SEQUENCE [LARGE SCALE GENOMIC DNA]</scope>
    <source>
        <tissue evidence="1">Seedling</tissue>
    </source>
</reference>
<name>A0A1D6JSA4_MAIZE</name>